<dbReference type="GO" id="GO:0018580">
    <property type="term" value="F:nitronate monooxygenase activity"/>
    <property type="evidence" value="ECO:0007669"/>
    <property type="project" value="InterPro"/>
</dbReference>
<gene>
    <name evidence="4" type="ORF">B7C42_07494</name>
</gene>
<accession>A0A231GV08</accession>
<dbReference type="Gene3D" id="3.20.20.70">
    <property type="entry name" value="Aldolase class I"/>
    <property type="match status" value="1"/>
</dbReference>
<keyword evidence="5" id="KW-1185">Reference proteome</keyword>
<evidence type="ECO:0000256" key="1">
    <source>
        <dbReference type="ARBA" id="ARBA00022630"/>
    </source>
</evidence>
<name>A0A231GV08_9NOCA</name>
<dbReference type="CDD" id="cd04730">
    <property type="entry name" value="NPD_like"/>
    <property type="match status" value="1"/>
</dbReference>
<evidence type="ECO:0000256" key="3">
    <source>
        <dbReference type="ARBA" id="ARBA00023002"/>
    </source>
</evidence>
<dbReference type="Pfam" id="PF03060">
    <property type="entry name" value="NMO"/>
    <property type="match status" value="1"/>
</dbReference>
<dbReference type="PANTHER" id="PTHR32332:SF38">
    <property type="entry name" value="MONOOXYGENASE RV1533-RELATED"/>
    <property type="match status" value="1"/>
</dbReference>
<dbReference type="AlphaFoldDB" id="A0A231GV08"/>
<comment type="caution">
    <text evidence="4">The sequence shown here is derived from an EMBL/GenBank/DDBJ whole genome shotgun (WGS) entry which is preliminary data.</text>
</comment>
<evidence type="ECO:0000313" key="5">
    <source>
        <dbReference type="Proteomes" id="UP000215506"/>
    </source>
</evidence>
<reference evidence="4 5" key="1">
    <citation type="submission" date="2017-07" db="EMBL/GenBank/DDBJ databases">
        <title>First draft Genome Sequence of Nocardia cerradoensis isolated from human infection.</title>
        <authorList>
            <person name="Carrasco G."/>
        </authorList>
    </citation>
    <scope>NUCLEOTIDE SEQUENCE [LARGE SCALE GENOMIC DNA]</scope>
    <source>
        <strain evidence="4 5">CNM20130759</strain>
    </source>
</reference>
<dbReference type="InterPro" id="IPR004136">
    <property type="entry name" value="NMO"/>
</dbReference>
<evidence type="ECO:0000256" key="2">
    <source>
        <dbReference type="ARBA" id="ARBA00022643"/>
    </source>
</evidence>
<keyword evidence="1" id="KW-0285">Flavoprotein</keyword>
<dbReference type="EC" id="1.13.12.-" evidence="4"/>
<organism evidence="4 5">
    <name type="scientific">Nocardia cerradoensis</name>
    <dbReference type="NCBI Taxonomy" id="85688"/>
    <lineage>
        <taxon>Bacteria</taxon>
        <taxon>Bacillati</taxon>
        <taxon>Actinomycetota</taxon>
        <taxon>Actinomycetes</taxon>
        <taxon>Mycobacteriales</taxon>
        <taxon>Nocardiaceae</taxon>
        <taxon>Nocardia</taxon>
    </lineage>
</organism>
<dbReference type="Proteomes" id="UP000215506">
    <property type="component" value="Unassembled WGS sequence"/>
</dbReference>
<dbReference type="RefSeq" id="WP_039778551.1">
    <property type="nucleotide sequence ID" value="NZ_JAAXOR010000001.1"/>
</dbReference>
<keyword evidence="3 4" id="KW-0560">Oxidoreductase</keyword>
<dbReference type="PANTHER" id="PTHR32332">
    <property type="entry name" value="2-NITROPROPANE DIOXYGENASE"/>
    <property type="match status" value="1"/>
</dbReference>
<proteinExistence type="predicted"/>
<dbReference type="EMBL" id="NGAF01000032">
    <property type="protein sequence ID" value="OXR40436.1"/>
    <property type="molecule type" value="Genomic_DNA"/>
</dbReference>
<protein>
    <submittedName>
        <fullName evidence="4">Putative monooxygenase</fullName>
        <ecNumber evidence="4">1.13.12.-</ecNumber>
    </submittedName>
</protein>
<dbReference type="SUPFAM" id="SSF51412">
    <property type="entry name" value="Inosine monophosphate dehydrogenase (IMPDH)"/>
    <property type="match status" value="1"/>
</dbReference>
<dbReference type="InterPro" id="IPR013785">
    <property type="entry name" value="Aldolase_TIM"/>
</dbReference>
<sequence length="377" mass="40664">MNKLCRELGIEYPIFAFSHCRDVVAAVSRAGGMGVLGILAMSPDEIDVELRWLEEHSGGKPYGVDIVAPVSTADREAGLNDVGQVHSQLEDMIPAEHRQYAEEILQRYNVPQLPDTDGQQHGWATEGLTAAGGHDQIEVVLSHRNSLIVSALGPPPAWLVERAHESGTKIGALVGKPHQAVRNVDLGVDVIIAQSYEAAAHTGEIGSMVLTPDVVDAVGDVPVLAAGGIGSGRQMAAAMALGAQGVWTGSIWLACREAPAEQWQLDRLIEMNSTDTVRSKSQTGKFNRQIRTPWTEAWDDPKGPGALPMPLQYMLFADATARARRAGVHELVGGPVGQVVSRMTKVRPAAEIVLEMVEEYMDTLQRMSSQFEEITGD</sequence>
<evidence type="ECO:0000313" key="4">
    <source>
        <dbReference type="EMBL" id="OXR40436.1"/>
    </source>
</evidence>
<keyword evidence="2" id="KW-0288">FMN</keyword>
<keyword evidence="4" id="KW-0503">Monooxygenase</keyword>